<evidence type="ECO:0000313" key="2">
    <source>
        <dbReference type="EMBL" id="GAA2012569.1"/>
    </source>
</evidence>
<gene>
    <name evidence="2" type="ORF">GCM10009839_03730</name>
</gene>
<accession>A0ABP5EZM3</accession>
<name>A0ABP5EZM3_9ACTN</name>
<organism evidence="2 3">
    <name type="scientific">Catenulispora yoronensis</name>
    <dbReference type="NCBI Taxonomy" id="450799"/>
    <lineage>
        <taxon>Bacteria</taxon>
        <taxon>Bacillati</taxon>
        <taxon>Actinomycetota</taxon>
        <taxon>Actinomycetes</taxon>
        <taxon>Catenulisporales</taxon>
        <taxon>Catenulisporaceae</taxon>
        <taxon>Catenulispora</taxon>
    </lineage>
</organism>
<keyword evidence="1" id="KW-1133">Transmembrane helix</keyword>
<dbReference type="Proteomes" id="UP001500751">
    <property type="component" value="Unassembled WGS sequence"/>
</dbReference>
<reference evidence="3" key="1">
    <citation type="journal article" date="2019" name="Int. J. Syst. Evol. Microbiol.">
        <title>The Global Catalogue of Microorganisms (GCM) 10K type strain sequencing project: providing services to taxonomists for standard genome sequencing and annotation.</title>
        <authorList>
            <consortium name="The Broad Institute Genomics Platform"/>
            <consortium name="The Broad Institute Genome Sequencing Center for Infectious Disease"/>
            <person name="Wu L."/>
            <person name="Ma J."/>
        </authorList>
    </citation>
    <scope>NUCLEOTIDE SEQUENCE [LARGE SCALE GENOMIC DNA]</scope>
    <source>
        <strain evidence="3">JCM 16014</strain>
    </source>
</reference>
<sequence length="92" mass="9520">MRGAPAAEQSAAGVVVSGADPRPLAAAGIGSAGGRFPGSLPETNLTKSRSRPSARLQIMSVQTLFDILLVLVAVLVLWFASFVVLRLFKGQG</sequence>
<comment type="caution">
    <text evidence="2">The sequence shown here is derived from an EMBL/GenBank/DDBJ whole genome shotgun (WGS) entry which is preliminary data.</text>
</comment>
<keyword evidence="1" id="KW-0472">Membrane</keyword>
<evidence type="ECO:0000313" key="3">
    <source>
        <dbReference type="Proteomes" id="UP001500751"/>
    </source>
</evidence>
<keyword evidence="1" id="KW-0812">Transmembrane</keyword>
<proteinExistence type="predicted"/>
<protein>
    <submittedName>
        <fullName evidence="2">Uncharacterized protein</fullName>
    </submittedName>
</protein>
<feature type="transmembrane region" description="Helical" evidence="1">
    <location>
        <begin position="67"/>
        <end position="88"/>
    </location>
</feature>
<keyword evidence="3" id="KW-1185">Reference proteome</keyword>
<evidence type="ECO:0000256" key="1">
    <source>
        <dbReference type="SAM" id="Phobius"/>
    </source>
</evidence>
<dbReference type="EMBL" id="BAAAQN010000002">
    <property type="protein sequence ID" value="GAA2012569.1"/>
    <property type="molecule type" value="Genomic_DNA"/>
</dbReference>